<feature type="compositionally biased region" description="Basic and acidic residues" evidence="1">
    <location>
        <begin position="91"/>
        <end position="104"/>
    </location>
</feature>
<keyword evidence="3" id="KW-1185">Reference proteome</keyword>
<dbReference type="AlphaFoldDB" id="A0A167WNF1"/>
<proteinExistence type="predicted"/>
<feature type="compositionally biased region" description="Low complexity" evidence="1">
    <location>
        <begin position="109"/>
        <end position="120"/>
    </location>
</feature>
<dbReference type="Proteomes" id="UP000076744">
    <property type="component" value="Unassembled WGS sequence"/>
</dbReference>
<protein>
    <submittedName>
        <fullName evidence="2">Uncharacterized protein</fullName>
    </submittedName>
</protein>
<feature type="region of interest" description="Disordered" evidence="1">
    <location>
        <begin position="390"/>
        <end position="417"/>
    </location>
</feature>
<dbReference type="STRING" id="1081104.A0A167WNF1"/>
<accession>A0A167WNF1</accession>
<comment type="caution">
    <text evidence="2">The sequence shown here is derived from an EMBL/GenBank/DDBJ whole genome shotgun (WGS) entry which is preliminary data.</text>
</comment>
<dbReference type="EMBL" id="AZHB01000010">
    <property type="protein sequence ID" value="OAA64008.1"/>
    <property type="molecule type" value="Genomic_DNA"/>
</dbReference>
<reference evidence="2 3" key="1">
    <citation type="journal article" date="2016" name="Genome Biol. Evol.">
        <title>Divergent and convergent evolution of fungal pathogenicity.</title>
        <authorList>
            <person name="Shang Y."/>
            <person name="Xiao G."/>
            <person name="Zheng P."/>
            <person name="Cen K."/>
            <person name="Zhan S."/>
            <person name="Wang C."/>
        </authorList>
    </citation>
    <scope>NUCLEOTIDE SEQUENCE [LARGE SCALE GENOMIC DNA]</scope>
    <source>
        <strain evidence="2 3">ARSEF 2679</strain>
    </source>
</reference>
<gene>
    <name evidence="2" type="ORF">ISF_04717</name>
</gene>
<feature type="compositionally biased region" description="Polar residues" evidence="1">
    <location>
        <begin position="38"/>
        <end position="59"/>
    </location>
</feature>
<organism evidence="2 3">
    <name type="scientific">Cordyceps fumosorosea (strain ARSEF 2679)</name>
    <name type="common">Isaria fumosorosea</name>
    <dbReference type="NCBI Taxonomy" id="1081104"/>
    <lineage>
        <taxon>Eukaryota</taxon>
        <taxon>Fungi</taxon>
        <taxon>Dikarya</taxon>
        <taxon>Ascomycota</taxon>
        <taxon>Pezizomycotina</taxon>
        <taxon>Sordariomycetes</taxon>
        <taxon>Hypocreomycetidae</taxon>
        <taxon>Hypocreales</taxon>
        <taxon>Cordycipitaceae</taxon>
        <taxon>Cordyceps</taxon>
    </lineage>
</organism>
<dbReference type="RefSeq" id="XP_018704657.1">
    <property type="nucleotide sequence ID" value="XM_018848322.1"/>
</dbReference>
<evidence type="ECO:0000313" key="2">
    <source>
        <dbReference type="EMBL" id="OAA64008.1"/>
    </source>
</evidence>
<evidence type="ECO:0000313" key="3">
    <source>
        <dbReference type="Proteomes" id="UP000076744"/>
    </source>
</evidence>
<sequence length="417" mass="46313">MNESFFAHMGGLGSNDMRPPYQLQFPHSTVDDDDVESNDSPVSDTTSHPYETGSSQGDTFSDRSSDTNYGNLFANGTAVGYFPSIELTENGDIRENGPEDERRSVFLPSVSGDSSDASSATHESGFSKRRGERHPDRDCIFSSDGKTRASRTTAQSIAQQAMNAQLLNPIQELPEVFSDEPVAPGDIAHPGHWNHAGVTQMTHGLQASSASAMAALASSGASSAALSNTSTRRTDATEVVAYLPCEFQKYENCTATFPLHRSEFGIDAWTDHMVRMHMAQRFPSRNSQCWFCDIQFPINKDCQSDRSIVISVYRKRMRHIAQHYLKQARGEEARAEPRRDPDFEAHLVENGIWVAPAVEGGKARVPSGNDVRAPIQDRCLPTKRFRSTQSEVEVITERRRHSRGGRSESHQQVRHHQ</sequence>
<name>A0A167WNF1_CORFA</name>
<dbReference type="GeneID" id="30021009"/>
<feature type="region of interest" description="Disordered" evidence="1">
    <location>
        <begin position="1"/>
        <end position="66"/>
    </location>
</feature>
<dbReference type="OrthoDB" id="4870737at2759"/>
<evidence type="ECO:0000256" key="1">
    <source>
        <dbReference type="SAM" id="MobiDB-lite"/>
    </source>
</evidence>
<feature type="region of interest" description="Disordered" evidence="1">
    <location>
        <begin position="89"/>
        <end position="154"/>
    </location>
</feature>